<gene>
    <name evidence="2" type="ORF">QFZ49_003148</name>
</gene>
<comment type="caution">
    <text evidence="2">The sequence shown here is derived from an EMBL/GenBank/DDBJ whole genome shotgun (WGS) entry which is preliminary data.</text>
</comment>
<accession>A0ABU0RNC2</accession>
<proteinExistence type="predicted"/>
<dbReference type="Proteomes" id="UP001223072">
    <property type="component" value="Unassembled WGS sequence"/>
</dbReference>
<evidence type="ECO:0008006" key="4">
    <source>
        <dbReference type="Google" id="ProtNLM"/>
    </source>
</evidence>
<keyword evidence="3" id="KW-1185">Reference proteome</keyword>
<dbReference type="EMBL" id="JAUSZS010000004">
    <property type="protein sequence ID" value="MDQ0933208.1"/>
    <property type="molecule type" value="Genomic_DNA"/>
</dbReference>
<name>A0ABU0RNC2_9ACTN</name>
<reference evidence="2 3" key="1">
    <citation type="submission" date="2023-07" db="EMBL/GenBank/DDBJ databases">
        <title>Comparative genomics of wheat-associated soil bacteria to identify genetic determinants of phenazine resistance.</title>
        <authorList>
            <person name="Mouncey N."/>
        </authorList>
    </citation>
    <scope>NUCLEOTIDE SEQUENCE [LARGE SCALE GENOMIC DNA]</scope>
    <source>
        <strain evidence="2 3">W2I16</strain>
    </source>
</reference>
<evidence type="ECO:0000313" key="2">
    <source>
        <dbReference type="EMBL" id="MDQ0933208.1"/>
    </source>
</evidence>
<sequence>MTAVGARELTRAPRPVNAETTGDDQETTMRTKAFTEFRHWFPVPLSCAE</sequence>
<protein>
    <recommendedName>
        <fullName evidence="4">Transposase</fullName>
    </recommendedName>
</protein>
<feature type="region of interest" description="Disordered" evidence="1">
    <location>
        <begin position="1"/>
        <end position="28"/>
    </location>
</feature>
<evidence type="ECO:0000256" key="1">
    <source>
        <dbReference type="SAM" id="MobiDB-lite"/>
    </source>
</evidence>
<evidence type="ECO:0000313" key="3">
    <source>
        <dbReference type="Proteomes" id="UP001223072"/>
    </source>
</evidence>
<organism evidence="2 3">
    <name type="scientific">Streptomyces turgidiscabies</name>
    <dbReference type="NCBI Taxonomy" id="85558"/>
    <lineage>
        <taxon>Bacteria</taxon>
        <taxon>Bacillati</taxon>
        <taxon>Actinomycetota</taxon>
        <taxon>Actinomycetes</taxon>
        <taxon>Kitasatosporales</taxon>
        <taxon>Streptomycetaceae</taxon>
        <taxon>Streptomyces</taxon>
    </lineage>
</organism>